<keyword evidence="2" id="KW-0028">Amino-acid biosynthesis</keyword>
<feature type="binding site" evidence="3">
    <location>
        <position position="34"/>
    </location>
    <ligand>
        <name>NADP(+)</name>
        <dbReference type="ChEBI" id="CHEBI:58349"/>
    </ligand>
</feature>
<dbReference type="RefSeq" id="WP_277566979.1">
    <property type="nucleotide sequence ID" value="NZ_JAPDHZ010000004.1"/>
</dbReference>
<dbReference type="InterPro" id="IPR028939">
    <property type="entry name" value="P5C_Rdtase_cat_N"/>
</dbReference>
<sequence length="278" mass="29831">MKVGFIGAGSMGGLLAGALLRARAFEPSEVTIATRTSSKAERLAQQFPGLRIGPTNAAAVRDADIVFLCVKPLDYRAVLGEIRDSLRPEQLLVSITSPVTLEQLERLTPCKTAKIVPSIVNGAASGASLFMYGTRLEPADKKLLISMFARISEPIEVPEESVRAASDLSSCGPAFMAYLLEQFVEATVEFAGLAPEVAARVGAEMLLGTARLLEQGCTTQELQERVCVPGGITAVAMEELRLSTQDAFRKVMRKTHEKFAEDLIKVEASLSEQSLGSD</sequence>
<comment type="pathway">
    <text evidence="2">Amino-acid biosynthesis; L-proline biosynthesis; L-proline from L-glutamate 5-semialdehyde: step 1/1.</text>
</comment>
<dbReference type="GO" id="GO:0055129">
    <property type="term" value="P:L-proline biosynthetic process"/>
    <property type="evidence" value="ECO:0007669"/>
    <property type="project" value="UniProtKB-UniRule"/>
</dbReference>
<keyword evidence="2" id="KW-0560">Oxidoreductase</keyword>
<keyword evidence="2" id="KW-0963">Cytoplasm</keyword>
<feature type="binding site" evidence="3">
    <location>
        <begin position="6"/>
        <end position="11"/>
    </location>
    <ligand>
        <name>NADP(+)</name>
        <dbReference type="ChEBI" id="CHEBI:58349"/>
    </ligand>
</feature>
<comment type="catalytic activity">
    <reaction evidence="2">
        <text>L-proline + NADP(+) = (S)-1-pyrroline-5-carboxylate + NADPH + 2 H(+)</text>
        <dbReference type="Rhea" id="RHEA:14109"/>
        <dbReference type="ChEBI" id="CHEBI:15378"/>
        <dbReference type="ChEBI" id="CHEBI:17388"/>
        <dbReference type="ChEBI" id="CHEBI:57783"/>
        <dbReference type="ChEBI" id="CHEBI:58349"/>
        <dbReference type="ChEBI" id="CHEBI:60039"/>
        <dbReference type="EC" id="1.5.1.2"/>
    </reaction>
</comment>
<evidence type="ECO:0000256" key="3">
    <source>
        <dbReference type="PIRSR" id="PIRSR000193-1"/>
    </source>
</evidence>
<evidence type="ECO:0000256" key="1">
    <source>
        <dbReference type="ARBA" id="ARBA00005525"/>
    </source>
</evidence>
<comment type="caution">
    <text evidence="6">The sequence shown here is derived from an EMBL/GenBank/DDBJ whole genome shotgun (WGS) entry which is preliminary data.</text>
</comment>
<comment type="subcellular location">
    <subcellularLocation>
        <location evidence="2">Cytoplasm</location>
    </subcellularLocation>
</comment>
<dbReference type="InterPro" id="IPR029036">
    <property type="entry name" value="P5CR_dimer"/>
</dbReference>
<dbReference type="InterPro" id="IPR008927">
    <property type="entry name" value="6-PGluconate_DH-like_C_sf"/>
</dbReference>
<organism evidence="6 7">
    <name type="scientific">Cohnella ginsengisoli</name>
    <dbReference type="NCBI Taxonomy" id="425004"/>
    <lineage>
        <taxon>Bacteria</taxon>
        <taxon>Bacillati</taxon>
        <taxon>Bacillota</taxon>
        <taxon>Bacilli</taxon>
        <taxon>Bacillales</taxon>
        <taxon>Paenibacillaceae</taxon>
        <taxon>Cohnella</taxon>
    </lineage>
</organism>
<keyword evidence="2 3" id="KW-0521">NADP</keyword>
<evidence type="ECO:0000256" key="2">
    <source>
        <dbReference type="HAMAP-Rule" id="MF_01925"/>
    </source>
</evidence>
<reference evidence="6 7" key="1">
    <citation type="submission" date="2022-10" db="EMBL/GenBank/DDBJ databases">
        <title>Comparative genomic analysis of Cohnella hashimotonis sp. nov., isolated from the International Space Station.</title>
        <authorList>
            <person name="Simpson A."/>
            <person name="Venkateswaran K."/>
        </authorList>
    </citation>
    <scope>NUCLEOTIDE SEQUENCE [LARGE SCALE GENOMIC DNA]</scope>
    <source>
        <strain evidence="6 7">DSM 18997</strain>
    </source>
</reference>
<dbReference type="PANTHER" id="PTHR11645:SF51">
    <property type="entry name" value="COME OPERON PROTEIN 4"/>
    <property type="match status" value="1"/>
</dbReference>
<keyword evidence="2" id="KW-0641">Proline biosynthesis</keyword>
<keyword evidence="7" id="KW-1185">Reference proteome</keyword>
<proteinExistence type="inferred from homology"/>
<dbReference type="Pfam" id="PF03807">
    <property type="entry name" value="F420_oxidored"/>
    <property type="match status" value="1"/>
</dbReference>
<comment type="similarity">
    <text evidence="1 2">Belongs to the pyrroline-5-carboxylate reductase family.</text>
</comment>
<accession>A0A9X4KNY7</accession>
<comment type="function">
    <text evidence="2">Catalyzes the reduction of 1-pyrroline-5-carboxylate (PCA) to L-proline.</text>
</comment>
<dbReference type="PANTHER" id="PTHR11645">
    <property type="entry name" value="PYRROLINE-5-CARBOXYLATE REDUCTASE"/>
    <property type="match status" value="1"/>
</dbReference>
<dbReference type="Gene3D" id="3.40.50.720">
    <property type="entry name" value="NAD(P)-binding Rossmann-like Domain"/>
    <property type="match status" value="1"/>
</dbReference>
<dbReference type="Pfam" id="PF14748">
    <property type="entry name" value="P5CR_dimer"/>
    <property type="match status" value="1"/>
</dbReference>
<dbReference type="InterPro" id="IPR036291">
    <property type="entry name" value="NAD(P)-bd_dom_sf"/>
</dbReference>
<dbReference type="HAMAP" id="MF_01925">
    <property type="entry name" value="P5C_reductase"/>
    <property type="match status" value="1"/>
</dbReference>
<dbReference type="SUPFAM" id="SSF51735">
    <property type="entry name" value="NAD(P)-binding Rossmann-fold domains"/>
    <property type="match status" value="1"/>
</dbReference>
<feature type="domain" description="Pyrroline-5-carboxylate reductase dimerisation" evidence="5">
    <location>
        <begin position="159"/>
        <end position="261"/>
    </location>
</feature>
<comment type="catalytic activity">
    <reaction evidence="2">
        <text>L-proline + NAD(+) = (S)-1-pyrroline-5-carboxylate + NADH + 2 H(+)</text>
        <dbReference type="Rhea" id="RHEA:14105"/>
        <dbReference type="ChEBI" id="CHEBI:15378"/>
        <dbReference type="ChEBI" id="CHEBI:17388"/>
        <dbReference type="ChEBI" id="CHEBI:57540"/>
        <dbReference type="ChEBI" id="CHEBI:57945"/>
        <dbReference type="ChEBI" id="CHEBI:60039"/>
        <dbReference type="EC" id="1.5.1.2"/>
    </reaction>
</comment>
<feature type="binding site" evidence="3">
    <location>
        <position position="56"/>
    </location>
    <ligand>
        <name>NADPH</name>
        <dbReference type="ChEBI" id="CHEBI:57783"/>
    </ligand>
</feature>
<dbReference type="InterPro" id="IPR000304">
    <property type="entry name" value="Pyrroline-COOH_reductase"/>
</dbReference>
<dbReference type="EC" id="1.5.1.2" evidence="2"/>
<evidence type="ECO:0000313" key="7">
    <source>
        <dbReference type="Proteomes" id="UP001153387"/>
    </source>
</evidence>
<evidence type="ECO:0000313" key="6">
    <source>
        <dbReference type="EMBL" id="MDG0793155.1"/>
    </source>
</evidence>
<dbReference type="GO" id="GO:0004735">
    <property type="term" value="F:pyrroline-5-carboxylate reductase activity"/>
    <property type="evidence" value="ECO:0007669"/>
    <property type="project" value="UniProtKB-UniRule"/>
</dbReference>
<dbReference type="AlphaFoldDB" id="A0A9X4KNY7"/>
<dbReference type="NCBIfam" id="NF005814">
    <property type="entry name" value="PRK07680.1"/>
    <property type="match status" value="1"/>
</dbReference>
<feature type="domain" description="Pyrroline-5-carboxylate reductase catalytic N-terminal" evidence="4">
    <location>
        <begin position="2"/>
        <end position="97"/>
    </location>
</feature>
<dbReference type="GO" id="GO:0005737">
    <property type="term" value="C:cytoplasm"/>
    <property type="evidence" value="ECO:0007669"/>
    <property type="project" value="UniProtKB-SubCell"/>
</dbReference>
<gene>
    <name evidence="6" type="primary">comER</name>
    <name evidence="2" type="synonym">proC</name>
    <name evidence="6" type="ORF">OMP38_21600</name>
</gene>
<evidence type="ECO:0000259" key="4">
    <source>
        <dbReference type="Pfam" id="PF03807"/>
    </source>
</evidence>
<dbReference type="PIRSF" id="PIRSF000193">
    <property type="entry name" value="Pyrrol-5-carb_rd"/>
    <property type="match status" value="1"/>
</dbReference>
<name>A0A9X4KNY7_9BACL</name>
<protein>
    <recommendedName>
        <fullName evidence="2">Pyrroline-5-carboxylate reductase</fullName>
        <shortName evidence="2">P5C reductase</shortName>
        <shortName evidence="2">P5CR</shortName>
        <ecNumber evidence="2">1.5.1.2</ecNumber>
    </recommendedName>
    <alternativeName>
        <fullName evidence="2">PCA reductase</fullName>
    </alternativeName>
</protein>
<dbReference type="Proteomes" id="UP001153387">
    <property type="component" value="Unassembled WGS sequence"/>
</dbReference>
<evidence type="ECO:0000259" key="5">
    <source>
        <dbReference type="Pfam" id="PF14748"/>
    </source>
</evidence>
<dbReference type="Gene3D" id="1.10.3730.10">
    <property type="entry name" value="ProC C-terminal domain-like"/>
    <property type="match status" value="1"/>
</dbReference>
<dbReference type="SUPFAM" id="SSF48179">
    <property type="entry name" value="6-phosphogluconate dehydrogenase C-terminal domain-like"/>
    <property type="match status" value="1"/>
</dbReference>
<dbReference type="EMBL" id="JAPDHZ010000004">
    <property type="protein sequence ID" value="MDG0793155.1"/>
    <property type="molecule type" value="Genomic_DNA"/>
</dbReference>